<accession>A0A8H3UD82</accession>
<dbReference type="InterPro" id="IPR002867">
    <property type="entry name" value="IBR_dom"/>
</dbReference>
<feature type="compositionally biased region" description="Basic and acidic residues" evidence="9">
    <location>
        <begin position="568"/>
        <end position="580"/>
    </location>
</feature>
<evidence type="ECO:0000313" key="12">
    <source>
        <dbReference type="Proteomes" id="UP000433883"/>
    </source>
</evidence>
<evidence type="ECO:0000256" key="1">
    <source>
        <dbReference type="ARBA" id="ARBA00001798"/>
    </source>
</evidence>
<dbReference type="PANTHER" id="PTHR11685">
    <property type="entry name" value="RBR FAMILY RING FINGER AND IBR DOMAIN-CONTAINING"/>
    <property type="match status" value="1"/>
</dbReference>
<dbReference type="Pfam" id="PF01485">
    <property type="entry name" value="IBR"/>
    <property type="match status" value="2"/>
</dbReference>
<dbReference type="EC" id="2.3.2.31" evidence="2"/>
<protein>
    <recommendedName>
        <fullName evidence="2">RBR-type E3 ubiquitin transferase</fullName>
        <ecNumber evidence="2">2.3.2.31</ecNumber>
    </recommendedName>
</protein>
<reference evidence="11 12" key="1">
    <citation type="submission" date="2019-11" db="EMBL/GenBank/DDBJ databases">
        <title>Venturia inaequalis Genome Resource.</title>
        <authorList>
            <person name="Lichtner F.J."/>
        </authorList>
    </citation>
    <scope>NUCLEOTIDE SEQUENCE [LARGE SCALE GENOMIC DNA]</scope>
    <source>
        <strain evidence="11">Bline_iso_100314</strain>
    </source>
</reference>
<dbReference type="InterPro" id="IPR031127">
    <property type="entry name" value="E3_UB_ligase_RBR"/>
</dbReference>
<feature type="compositionally biased region" description="Polar residues" evidence="9">
    <location>
        <begin position="168"/>
        <end position="178"/>
    </location>
</feature>
<dbReference type="SUPFAM" id="SSF57850">
    <property type="entry name" value="RING/U-box"/>
    <property type="match status" value="2"/>
</dbReference>
<evidence type="ECO:0000256" key="9">
    <source>
        <dbReference type="SAM" id="MobiDB-lite"/>
    </source>
</evidence>
<evidence type="ECO:0000256" key="7">
    <source>
        <dbReference type="ARBA" id="ARBA00022786"/>
    </source>
</evidence>
<dbReference type="InterPro" id="IPR017907">
    <property type="entry name" value="Znf_RING_CS"/>
</dbReference>
<keyword evidence="8" id="KW-0862">Zinc</keyword>
<keyword evidence="6" id="KW-0863">Zinc-finger</keyword>
<feature type="compositionally biased region" description="Polar residues" evidence="9">
    <location>
        <begin position="106"/>
        <end position="115"/>
    </location>
</feature>
<dbReference type="GO" id="GO:0016567">
    <property type="term" value="P:protein ubiquitination"/>
    <property type="evidence" value="ECO:0007669"/>
    <property type="project" value="InterPro"/>
</dbReference>
<dbReference type="CDD" id="cd20335">
    <property type="entry name" value="BRcat_RBR"/>
    <property type="match status" value="1"/>
</dbReference>
<feature type="compositionally biased region" description="Basic and acidic residues" evidence="9">
    <location>
        <begin position="64"/>
        <end position="75"/>
    </location>
</feature>
<keyword evidence="5" id="KW-0677">Repeat</keyword>
<dbReference type="Proteomes" id="UP000433883">
    <property type="component" value="Unassembled WGS sequence"/>
</dbReference>
<evidence type="ECO:0000256" key="3">
    <source>
        <dbReference type="ARBA" id="ARBA00022679"/>
    </source>
</evidence>
<feature type="region of interest" description="Disordered" evidence="9">
    <location>
        <begin position="1"/>
        <end position="215"/>
    </location>
</feature>
<proteinExistence type="predicted"/>
<evidence type="ECO:0000313" key="11">
    <source>
        <dbReference type="EMBL" id="KAE9967835.1"/>
    </source>
</evidence>
<evidence type="ECO:0000256" key="4">
    <source>
        <dbReference type="ARBA" id="ARBA00022723"/>
    </source>
</evidence>
<comment type="caution">
    <text evidence="11">The sequence shown here is derived from an EMBL/GenBank/DDBJ whole genome shotgun (WGS) entry which is preliminary data.</text>
</comment>
<dbReference type="PROSITE" id="PS00518">
    <property type="entry name" value="ZF_RING_1"/>
    <property type="match status" value="1"/>
</dbReference>
<dbReference type="PROSITE" id="PS51873">
    <property type="entry name" value="TRIAD"/>
    <property type="match status" value="1"/>
</dbReference>
<feature type="region of interest" description="Disordered" evidence="9">
    <location>
        <begin position="454"/>
        <end position="580"/>
    </location>
</feature>
<name>A0A8H3UD82_VENIN</name>
<keyword evidence="3" id="KW-0808">Transferase</keyword>
<keyword evidence="4" id="KW-0479">Metal-binding</keyword>
<dbReference type="OrthoDB" id="9977870at2759"/>
<evidence type="ECO:0000259" key="10">
    <source>
        <dbReference type="PROSITE" id="PS51873"/>
    </source>
</evidence>
<dbReference type="Gene3D" id="1.20.120.1750">
    <property type="match status" value="1"/>
</dbReference>
<evidence type="ECO:0000256" key="2">
    <source>
        <dbReference type="ARBA" id="ARBA00012251"/>
    </source>
</evidence>
<dbReference type="InterPro" id="IPR044066">
    <property type="entry name" value="TRIAD_supradom"/>
</dbReference>
<feature type="compositionally biased region" description="Basic residues" evidence="9">
    <location>
        <begin position="552"/>
        <end position="561"/>
    </location>
</feature>
<gene>
    <name evidence="11" type="ORF">BLS_006159</name>
</gene>
<dbReference type="CDD" id="cd22584">
    <property type="entry name" value="Rcat_RBR_unk"/>
    <property type="match status" value="1"/>
</dbReference>
<feature type="compositionally biased region" description="Pro residues" evidence="9">
    <location>
        <begin position="456"/>
        <end position="472"/>
    </location>
</feature>
<dbReference type="EMBL" id="WNWQ01000445">
    <property type="protein sequence ID" value="KAE9967835.1"/>
    <property type="molecule type" value="Genomic_DNA"/>
</dbReference>
<dbReference type="GO" id="GO:0008270">
    <property type="term" value="F:zinc ion binding"/>
    <property type="evidence" value="ECO:0007669"/>
    <property type="project" value="UniProtKB-KW"/>
</dbReference>
<evidence type="ECO:0000256" key="8">
    <source>
        <dbReference type="ARBA" id="ARBA00022833"/>
    </source>
</evidence>
<feature type="domain" description="RING-type" evidence="10">
    <location>
        <begin position="216"/>
        <end position="417"/>
    </location>
</feature>
<keyword evidence="7" id="KW-0833">Ubl conjugation pathway</keyword>
<dbReference type="InterPro" id="IPR013083">
    <property type="entry name" value="Znf_RING/FYVE/PHD"/>
</dbReference>
<comment type="catalytic activity">
    <reaction evidence="1">
        <text>[E2 ubiquitin-conjugating enzyme]-S-ubiquitinyl-L-cysteine + [acceptor protein]-L-lysine = [E2 ubiquitin-conjugating enzyme]-L-cysteine + [acceptor protein]-N(6)-ubiquitinyl-L-lysine.</text>
        <dbReference type="EC" id="2.3.2.31"/>
    </reaction>
</comment>
<dbReference type="Gene3D" id="3.30.40.10">
    <property type="entry name" value="Zinc/RING finger domain, C3HC4 (zinc finger)"/>
    <property type="match status" value="1"/>
</dbReference>
<dbReference type="GO" id="GO:0061630">
    <property type="term" value="F:ubiquitin protein ligase activity"/>
    <property type="evidence" value="ECO:0007669"/>
    <property type="project" value="UniProtKB-EC"/>
</dbReference>
<sequence length="580" mass="65920">MQSASWPVRPSASVNDSPYSRILKHIDEEARGVSKAEAQDKEEAKEEDSSASTSTEGEEESEAEKDAPYPEHDVQCVEIPQHHLVQVQKRQKAVEGGHEKDIRVSDNASIRSRASTTKRRPAHQPGILESLFLPSTTRPSTARRRSTTDIKGKAASIHTPERKARAKTPSSAESTKAPSISSKRSTGSISTPQKQRKSSSRSISLFASPPPPSPPVKVECVTCLDDVPVRRAARLECKHRMCHSCLKRVFTLSTTDPQLMPPRCCTEKEIPLAHVDKLFDVKFKVLWNRKFAEYATKNRLYCPRKGCGIWIKPKYIGKDKATGREIGICKECKMEVCKKCNMKWHGRRECENDEGTKRVLELGKEQGWKRCYNCREMVQLAEGCNHMRCRCKAEFCMVCAKKWKTCDCPWFNLPPELNVNNFRMPFGFPGDMPPPVPMGRRGDNQWQVPIRGLHNLPPPPPGGMGLPPPPPPFRDRRDDPFDPLELPAFFEPDFGATMRSRARRARPPPANDLADRDEQEAADADLARQLQEQELGTTLDEEDDFASNERRQRARRARRRVYAVTEDNDTHRLEERHDQW</sequence>
<feature type="compositionally biased region" description="Basic and acidic residues" evidence="9">
    <location>
        <begin position="92"/>
        <end position="104"/>
    </location>
</feature>
<evidence type="ECO:0000256" key="5">
    <source>
        <dbReference type="ARBA" id="ARBA00022737"/>
    </source>
</evidence>
<feature type="compositionally biased region" description="Basic and acidic residues" evidence="9">
    <location>
        <begin position="24"/>
        <end position="48"/>
    </location>
</feature>
<evidence type="ECO:0000256" key="6">
    <source>
        <dbReference type="ARBA" id="ARBA00022771"/>
    </source>
</evidence>
<feature type="compositionally biased region" description="Low complexity" evidence="9">
    <location>
        <begin position="179"/>
        <end position="193"/>
    </location>
</feature>
<dbReference type="AlphaFoldDB" id="A0A8H3UD82"/>
<organism evidence="11 12">
    <name type="scientific">Venturia inaequalis</name>
    <name type="common">Apple scab fungus</name>
    <dbReference type="NCBI Taxonomy" id="5025"/>
    <lineage>
        <taxon>Eukaryota</taxon>
        <taxon>Fungi</taxon>
        <taxon>Dikarya</taxon>
        <taxon>Ascomycota</taxon>
        <taxon>Pezizomycotina</taxon>
        <taxon>Dothideomycetes</taxon>
        <taxon>Pleosporomycetidae</taxon>
        <taxon>Venturiales</taxon>
        <taxon>Venturiaceae</taxon>
        <taxon>Venturia</taxon>
    </lineage>
</organism>